<keyword evidence="2" id="KW-1185">Reference proteome</keyword>
<comment type="caution">
    <text evidence="1">The sequence shown here is derived from an EMBL/GenBank/DDBJ whole genome shotgun (WGS) entry which is preliminary data.</text>
</comment>
<gene>
    <name evidence="1" type="ORF">HIJ39_12410</name>
</gene>
<dbReference type="Proteomes" id="UP000533476">
    <property type="component" value="Unassembled WGS sequence"/>
</dbReference>
<dbReference type="EMBL" id="JABBVZ010000041">
    <property type="protein sequence ID" value="NMP23143.1"/>
    <property type="molecule type" value="Genomic_DNA"/>
</dbReference>
<evidence type="ECO:0000313" key="1">
    <source>
        <dbReference type="EMBL" id="NMP23143.1"/>
    </source>
</evidence>
<protein>
    <submittedName>
        <fullName evidence="1">Uncharacterized protein</fullName>
    </submittedName>
</protein>
<sequence>MTRRNWRVQPPVGCPQCHSLVWDRREWAADLFTQGLSWVCLGCGYERWETLDDQGHRRSGERWAVCKCCGRVLQSGEAAMNGYGVLCGRGQCHCHERAVVRDQRRLKHLRRVVQRDG</sequence>
<evidence type="ECO:0000313" key="2">
    <source>
        <dbReference type="Proteomes" id="UP000533476"/>
    </source>
</evidence>
<organism evidence="1 2">
    <name type="scientific">Sulfobacillus harzensis</name>
    <dbReference type="NCBI Taxonomy" id="2729629"/>
    <lineage>
        <taxon>Bacteria</taxon>
        <taxon>Bacillati</taxon>
        <taxon>Bacillota</taxon>
        <taxon>Clostridia</taxon>
        <taxon>Eubacteriales</taxon>
        <taxon>Clostridiales Family XVII. Incertae Sedis</taxon>
        <taxon>Sulfobacillus</taxon>
    </lineage>
</organism>
<dbReference type="AlphaFoldDB" id="A0A7Y0L4X0"/>
<dbReference type="RefSeq" id="WP_169100151.1">
    <property type="nucleotide sequence ID" value="NZ_JABBVZ010000041.1"/>
</dbReference>
<name>A0A7Y0L4X0_9FIRM</name>
<proteinExistence type="predicted"/>
<accession>A0A7Y0L4X0</accession>
<reference evidence="1 2" key="1">
    <citation type="submission" date="2020-04" db="EMBL/GenBank/DDBJ databases">
        <authorList>
            <person name="Zhang R."/>
            <person name="Schippers A."/>
        </authorList>
    </citation>
    <scope>NUCLEOTIDE SEQUENCE [LARGE SCALE GENOMIC DNA]</scope>
    <source>
        <strain evidence="1 2">DSM 109850</strain>
    </source>
</reference>